<organism evidence="1 2">
    <name type="scientific">Exaiptasia diaphana</name>
    <name type="common">Tropical sea anemone</name>
    <name type="synonym">Aiptasia pulchella</name>
    <dbReference type="NCBI Taxonomy" id="2652724"/>
    <lineage>
        <taxon>Eukaryota</taxon>
        <taxon>Metazoa</taxon>
        <taxon>Cnidaria</taxon>
        <taxon>Anthozoa</taxon>
        <taxon>Hexacorallia</taxon>
        <taxon>Actiniaria</taxon>
        <taxon>Aiptasiidae</taxon>
        <taxon>Exaiptasia</taxon>
    </lineage>
</organism>
<keyword evidence="2" id="KW-1185">Reference proteome</keyword>
<dbReference type="InterPro" id="IPR039684">
    <property type="entry name" value="FANCG"/>
</dbReference>
<dbReference type="RefSeq" id="XP_020895054.1">
    <property type="nucleotide sequence ID" value="XM_021039395.2"/>
</dbReference>
<evidence type="ECO:0000313" key="2">
    <source>
        <dbReference type="Proteomes" id="UP000887567"/>
    </source>
</evidence>
<dbReference type="InterPro" id="IPR011990">
    <property type="entry name" value="TPR-like_helical_dom_sf"/>
</dbReference>
<reference evidence="1" key="1">
    <citation type="submission" date="2022-11" db="UniProtKB">
        <authorList>
            <consortium name="EnsemblMetazoa"/>
        </authorList>
    </citation>
    <scope>IDENTIFICATION</scope>
</reference>
<dbReference type="Gene3D" id="1.25.40.10">
    <property type="entry name" value="Tetratricopeptide repeat domain"/>
    <property type="match status" value="1"/>
</dbReference>
<dbReference type="PANTHER" id="PTHR15254:SF2">
    <property type="entry name" value="FANCONI ANEMIA GROUP G PROTEIN"/>
    <property type="match status" value="1"/>
</dbReference>
<protein>
    <submittedName>
        <fullName evidence="1">Uncharacterized protein</fullName>
    </submittedName>
</protein>
<dbReference type="Proteomes" id="UP000887567">
    <property type="component" value="Unplaced"/>
</dbReference>
<proteinExistence type="predicted"/>
<evidence type="ECO:0000313" key="1">
    <source>
        <dbReference type="EnsemblMetazoa" id="XP_020895054.1"/>
    </source>
</evidence>
<dbReference type="PANTHER" id="PTHR15254">
    <property type="entry name" value="FANCONI ANEMIA GROUP G PROTEIN FAMILY MEMBER"/>
    <property type="match status" value="1"/>
</dbReference>
<sequence>MSLYLKFCKSDNQKALDLLLSHDVSSFYGHYLQGWLFYENMKLDESMNSLNLCINMMDVTDCSKAAALCMAGCCLAKKDKPNMAIAKLKEALSFDFDHLDALFHIAQQQQKLEEYDGEMKSLHYLCEALETQNKSNSIPICATSLLQGPFIPFVKSLYGKTISLEYARYWLGKRCLQLHRFSEASDALIDVVAAVTSDKFQASVSDNTLPSSVYLYRDCAFAMLKANKTKECVTLCDHGIKVLEDVDCVTATKDRVGKRQRQAMEYTANAILELMLCKAFAMLSLGQPLISLQILQ</sequence>
<dbReference type="OrthoDB" id="5978071at2759"/>
<dbReference type="GeneID" id="110234049"/>
<accession>A0A913WW80</accession>
<dbReference type="GO" id="GO:0043240">
    <property type="term" value="C:Fanconi anaemia nuclear complex"/>
    <property type="evidence" value="ECO:0007669"/>
    <property type="project" value="InterPro"/>
</dbReference>
<dbReference type="SUPFAM" id="SSF48452">
    <property type="entry name" value="TPR-like"/>
    <property type="match status" value="1"/>
</dbReference>
<name>A0A913WW80_EXADI</name>
<dbReference type="GO" id="GO:0036297">
    <property type="term" value="P:interstrand cross-link repair"/>
    <property type="evidence" value="ECO:0007669"/>
    <property type="project" value="InterPro"/>
</dbReference>
<dbReference type="KEGG" id="epa:110234049"/>
<dbReference type="AlphaFoldDB" id="A0A913WW80"/>
<dbReference type="EnsemblMetazoa" id="XM_021039395.2">
    <property type="protein sequence ID" value="XP_020895054.1"/>
    <property type="gene ID" value="LOC110234049"/>
</dbReference>